<dbReference type="PROSITE" id="PS51071">
    <property type="entry name" value="HTH_RPIR"/>
    <property type="match status" value="1"/>
</dbReference>
<dbReference type="GO" id="GO:0006096">
    <property type="term" value="P:glycolytic process"/>
    <property type="evidence" value="ECO:0007669"/>
    <property type="project" value="UniProtKB-KW"/>
</dbReference>
<keyword evidence="2" id="KW-0238">DNA-binding</keyword>
<dbReference type="PANTHER" id="PTHR30514">
    <property type="entry name" value="GLUCOKINASE"/>
    <property type="match status" value="1"/>
</dbReference>
<dbReference type="RefSeq" id="WP_110465350.1">
    <property type="nucleotide sequence ID" value="NZ_JAMOFZ010000008.1"/>
</dbReference>
<dbReference type="GO" id="GO:0097367">
    <property type="term" value="F:carbohydrate derivative binding"/>
    <property type="evidence" value="ECO:0007669"/>
    <property type="project" value="InterPro"/>
</dbReference>
<dbReference type="InterPro" id="IPR009057">
    <property type="entry name" value="Homeodomain-like_sf"/>
</dbReference>
<dbReference type="Pfam" id="PF01418">
    <property type="entry name" value="HTH_6"/>
    <property type="match status" value="1"/>
</dbReference>
<dbReference type="Proteomes" id="UP000247540">
    <property type="component" value="Unassembled WGS sequence"/>
</dbReference>
<dbReference type="AlphaFoldDB" id="A0A318SI07"/>
<feature type="domain" description="HTH rpiR-type" evidence="6">
    <location>
        <begin position="11"/>
        <end position="87"/>
    </location>
</feature>
<keyword evidence="3" id="KW-0324">Glycolysis</keyword>
<evidence type="ECO:0000259" key="6">
    <source>
        <dbReference type="PROSITE" id="PS51071"/>
    </source>
</evidence>
<gene>
    <name evidence="8" type="ORF">DFQ15_10888</name>
</gene>
<evidence type="ECO:0000313" key="8">
    <source>
        <dbReference type="EMBL" id="PYE78299.1"/>
    </source>
</evidence>
<feature type="region of interest" description="Disordered" evidence="5">
    <location>
        <begin position="295"/>
        <end position="319"/>
    </location>
</feature>
<dbReference type="InterPro" id="IPR036388">
    <property type="entry name" value="WH-like_DNA-bd_sf"/>
</dbReference>
<evidence type="ECO:0000259" key="7">
    <source>
        <dbReference type="PROSITE" id="PS51464"/>
    </source>
</evidence>
<evidence type="ECO:0000256" key="3">
    <source>
        <dbReference type="ARBA" id="ARBA00023152"/>
    </source>
</evidence>
<dbReference type="InterPro" id="IPR046348">
    <property type="entry name" value="SIS_dom_sf"/>
</dbReference>
<dbReference type="Gene3D" id="3.40.50.10490">
    <property type="entry name" value="Glucose-6-phosphate isomerase like protein, domain 1"/>
    <property type="match status" value="1"/>
</dbReference>
<dbReference type="GO" id="GO:0003700">
    <property type="term" value="F:DNA-binding transcription factor activity"/>
    <property type="evidence" value="ECO:0007669"/>
    <property type="project" value="InterPro"/>
</dbReference>
<feature type="domain" description="SIS" evidence="7">
    <location>
        <begin position="134"/>
        <end position="265"/>
    </location>
</feature>
<sequence length="319" mass="33767">MQPPTPSDRPPTIAQRIARARPALTRSHQKIADHVLAHPLQVATVPVEALAAQVDVSVATANRFARAIGLEGYAQLRAELVRSFEATLAPVEKLRTRLAQPSTVAEVFAAALDESHRNIEKTRDALDAVACERAVQALLGARRIYIAGYGASGWLGGLLQRGIDPYCDNVQLLAGVGGASYGGRLLPRMGADDLLVAIAYPRYSTDTVLLAREARRRGVPVLALTDDARSPLAPLAQVCLFACTENQYAANSDSSVLALIEALSSAVAHSAPHPLQSAAEMTEAVLPWLHEAGTDAMRGTAPDRSGPGAAAPPTSRKTR</sequence>
<dbReference type="InterPro" id="IPR000281">
    <property type="entry name" value="HTH_RpiR"/>
</dbReference>
<dbReference type="InterPro" id="IPR035472">
    <property type="entry name" value="RpiR-like_SIS"/>
</dbReference>
<evidence type="ECO:0000256" key="4">
    <source>
        <dbReference type="ARBA" id="ARBA00023163"/>
    </source>
</evidence>
<dbReference type="PROSITE" id="PS51464">
    <property type="entry name" value="SIS"/>
    <property type="match status" value="1"/>
</dbReference>
<dbReference type="InterPro" id="IPR001347">
    <property type="entry name" value="SIS_dom"/>
</dbReference>
<keyword evidence="9" id="KW-1185">Reference proteome</keyword>
<dbReference type="SUPFAM" id="SSF53697">
    <property type="entry name" value="SIS domain"/>
    <property type="match status" value="1"/>
</dbReference>
<keyword evidence="1" id="KW-0805">Transcription regulation</keyword>
<comment type="caution">
    <text evidence="8">The sequence shown here is derived from an EMBL/GenBank/DDBJ whole genome shotgun (WGS) entry which is preliminary data.</text>
</comment>
<dbReference type="EMBL" id="QJTC01000008">
    <property type="protein sequence ID" value="PYE78299.1"/>
    <property type="molecule type" value="Genomic_DNA"/>
</dbReference>
<evidence type="ECO:0000256" key="1">
    <source>
        <dbReference type="ARBA" id="ARBA00023015"/>
    </source>
</evidence>
<dbReference type="InterPro" id="IPR047640">
    <property type="entry name" value="RpiR-like"/>
</dbReference>
<reference evidence="8 9" key="1">
    <citation type="submission" date="2018-06" db="EMBL/GenBank/DDBJ databases">
        <title>Genomic Encyclopedia of Type Strains, Phase III (KMG-III): the genomes of soil and plant-associated and newly described type strains.</title>
        <authorList>
            <person name="Whitman W."/>
        </authorList>
    </citation>
    <scope>NUCLEOTIDE SEQUENCE [LARGE SCALE GENOMIC DNA]</scope>
    <source>
        <strain evidence="8 9">CECT 7646</strain>
    </source>
</reference>
<dbReference type="OrthoDB" id="8998729at2"/>
<organism evidence="8 9">
    <name type="scientific">Xylophilus ampelinus</name>
    <dbReference type="NCBI Taxonomy" id="54067"/>
    <lineage>
        <taxon>Bacteria</taxon>
        <taxon>Pseudomonadati</taxon>
        <taxon>Pseudomonadota</taxon>
        <taxon>Betaproteobacteria</taxon>
        <taxon>Burkholderiales</taxon>
        <taxon>Xylophilus</taxon>
    </lineage>
</organism>
<evidence type="ECO:0000313" key="9">
    <source>
        <dbReference type="Proteomes" id="UP000247540"/>
    </source>
</evidence>
<dbReference type="GO" id="GO:0003677">
    <property type="term" value="F:DNA binding"/>
    <property type="evidence" value="ECO:0007669"/>
    <property type="project" value="UniProtKB-KW"/>
</dbReference>
<dbReference type="SUPFAM" id="SSF46689">
    <property type="entry name" value="Homeodomain-like"/>
    <property type="match status" value="1"/>
</dbReference>
<proteinExistence type="predicted"/>
<protein>
    <submittedName>
        <fullName evidence="8">RpiR family transcriptional regulator</fullName>
    </submittedName>
</protein>
<evidence type="ECO:0000256" key="2">
    <source>
        <dbReference type="ARBA" id="ARBA00023125"/>
    </source>
</evidence>
<evidence type="ECO:0000256" key="5">
    <source>
        <dbReference type="SAM" id="MobiDB-lite"/>
    </source>
</evidence>
<dbReference type="CDD" id="cd05013">
    <property type="entry name" value="SIS_RpiR"/>
    <property type="match status" value="1"/>
</dbReference>
<dbReference type="Pfam" id="PF01380">
    <property type="entry name" value="SIS"/>
    <property type="match status" value="1"/>
</dbReference>
<name>A0A318SI07_9BURK</name>
<keyword evidence="4" id="KW-0804">Transcription</keyword>
<dbReference type="Gene3D" id="1.10.10.10">
    <property type="entry name" value="Winged helix-like DNA-binding domain superfamily/Winged helix DNA-binding domain"/>
    <property type="match status" value="1"/>
</dbReference>
<accession>A0A318SI07</accession>